<dbReference type="CDD" id="cd07067">
    <property type="entry name" value="HP_PGM_like"/>
    <property type="match status" value="1"/>
</dbReference>
<accession>A0AAX6MRY4</accession>
<dbReference type="SUPFAM" id="SSF53254">
    <property type="entry name" value="Phosphoglycerate mutase-like"/>
    <property type="match status" value="1"/>
</dbReference>
<dbReference type="InterPro" id="IPR050275">
    <property type="entry name" value="PGM_Phosphatase"/>
</dbReference>
<dbReference type="AlphaFoldDB" id="A0AAX6MRY4"/>
<comment type="caution">
    <text evidence="2">The sequence shown here is derived from an EMBL/GenBank/DDBJ whole genome shotgun (WGS) entry which is preliminary data.</text>
</comment>
<dbReference type="InterPro" id="IPR029033">
    <property type="entry name" value="His_PPase_superfam"/>
</dbReference>
<organism evidence="2 3">
    <name type="scientific">Daldinia eschscholtzii</name>
    <dbReference type="NCBI Taxonomy" id="292717"/>
    <lineage>
        <taxon>Eukaryota</taxon>
        <taxon>Fungi</taxon>
        <taxon>Dikarya</taxon>
        <taxon>Ascomycota</taxon>
        <taxon>Pezizomycotina</taxon>
        <taxon>Sordariomycetes</taxon>
        <taxon>Xylariomycetidae</taxon>
        <taxon>Xylariales</taxon>
        <taxon>Hypoxylaceae</taxon>
        <taxon>Daldinia</taxon>
    </lineage>
</organism>
<evidence type="ECO:0008006" key="4">
    <source>
        <dbReference type="Google" id="ProtNLM"/>
    </source>
</evidence>
<dbReference type="EMBL" id="JBANMG010000003">
    <property type="protein sequence ID" value="KAK6955193.1"/>
    <property type="molecule type" value="Genomic_DNA"/>
</dbReference>
<name>A0AAX6MRY4_9PEZI</name>
<dbReference type="Gene3D" id="3.40.50.1240">
    <property type="entry name" value="Phosphoglycerate mutase-like"/>
    <property type="match status" value="1"/>
</dbReference>
<evidence type="ECO:0000256" key="1">
    <source>
        <dbReference type="SAM" id="MobiDB-lite"/>
    </source>
</evidence>
<feature type="compositionally biased region" description="Polar residues" evidence="1">
    <location>
        <begin position="349"/>
        <end position="358"/>
    </location>
</feature>
<proteinExistence type="predicted"/>
<dbReference type="Proteomes" id="UP001369815">
    <property type="component" value="Unassembled WGS sequence"/>
</dbReference>
<keyword evidence="3" id="KW-1185">Reference proteome</keyword>
<dbReference type="SMART" id="SM00855">
    <property type="entry name" value="PGAM"/>
    <property type="match status" value="1"/>
</dbReference>
<dbReference type="InterPro" id="IPR013078">
    <property type="entry name" value="His_Pase_superF_clade-1"/>
</dbReference>
<dbReference type="PANTHER" id="PTHR48100:SF54">
    <property type="entry name" value="PHOSPHATASE SPAC5H10.03-RELATED"/>
    <property type="match status" value="1"/>
</dbReference>
<sequence length="358" mass="39147">MSVTIHIIRHAQGPHNVVREAYWTRDPFLTAEGMQQCARVQRSFPYTLTGIISSPQRRAIQTALISFAWAIGNGVIVDLMADLQEVGDAPCCVGMDIPTIENDFGPVVNTDHLDENWFKTGLSSDPNDVAERARRARRSIREFAVGMLENDDGSTPTEDLHIAVATHSLLIPHLTGDGRDHTGQIRYFANAEWRSYMFSDIYGTDNDAILVETAESLQRRGTRRQSPVNNRNSQNSVATWTNNFQIPASSTVLPIPNTGGQTTPKTPIPATGGLLPPSPHSSRILPTPTHPPGFKASPPNDYGPEPIPERGNSLSPFQGYKYAVPTPLGGPEPEPWTSEYDPVPMPDPASTSIIPPSI</sequence>
<dbReference type="PANTHER" id="PTHR48100">
    <property type="entry name" value="BROAD-SPECIFICITY PHOSPHATASE YOR283W-RELATED"/>
    <property type="match status" value="1"/>
</dbReference>
<feature type="region of interest" description="Disordered" evidence="1">
    <location>
        <begin position="287"/>
        <end position="358"/>
    </location>
</feature>
<dbReference type="GO" id="GO:0005737">
    <property type="term" value="C:cytoplasm"/>
    <property type="evidence" value="ECO:0007669"/>
    <property type="project" value="TreeGrafter"/>
</dbReference>
<gene>
    <name evidence="2" type="ORF">Daesc_002824</name>
</gene>
<dbReference type="GO" id="GO:0016791">
    <property type="term" value="F:phosphatase activity"/>
    <property type="evidence" value="ECO:0007669"/>
    <property type="project" value="TreeGrafter"/>
</dbReference>
<evidence type="ECO:0000313" key="3">
    <source>
        <dbReference type="Proteomes" id="UP001369815"/>
    </source>
</evidence>
<dbReference type="Pfam" id="PF00300">
    <property type="entry name" value="His_Phos_1"/>
    <property type="match status" value="1"/>
</dbReference>
<reference evidence="2 3" key="1">
    <citation type="journal article" date="2024" name="Front Chem Biol">
        <title>Unveiling the potential of Daldinia eschscholtzii MFLUCC 19-0629 through bioactivity and bioinformatics studies for enhanced sustainable agriculture production.</title>
        <authorList>
            <person name="Brooks S."/>
            <person name="Weaver J.A."/>
            <person name="Klomchit A."/>
            <person name="Alharthi S.A."/>
            <person name="Onlamun T."/>
            <person name="Nurani R."/>
            <person name="Vong T.K."/>
            <person name="Alberti F."/>
            <person name="Greco C."/>
        </authorList>
    </citation>
    <scope>NUCLEOTIDE SEQUENCE [LARGE SCALE GENOMIC DNA]</scope>
    <source>
        <strain evidence="2">MFLUCC 19-0629</strain>
    </source>
</reference>
<evidence type="ECO:0000313" key="2">
    <source>
        <dbReference type="EMBL" id="KAK6955193.1"/>
    </source>
</evidence>
<protein>
    <recommendedName>
        <fullName evidence="4">Phosphoglycerate mutase family protein</fullName>
    </recommendedName>
</protein>